<name>A0AA47AIW9_9FIRM</name>
<dbReference type="AlphaFoldDB" id="A0AA47AIW9"/>
<keyword evidence="1" id="KW-0732">Signal</keyword>
<protein>
    <submittedName>
        <fullName evidence="2">Uncharacterized protein</fullName>
    </submittedName>
</protein>
<evidence type="ECO:0000313" key="3">
    <source>
        <dbReference type="Proteomes" id="UP001164244"/>
    </source>
</evidence>
<proteinExistence type="predicted"/>
<sequence>MMKRALMVALCFSFVTLGSQAIDINIPGADSTISKDAYQNYRKVDATAKKMEADVGDRVRAKYANNMPKKWTIDELVYLTQELNHSVNFSSSVFILKDNGANLKFTLPDGTRFGKTTKGDPLTTEIKRGNFLLIDGNLNYNIRKENQSTSTGNSFSYPTVKNATWEISPTKTGSLEGAINFKVKADPSVSYRIAFDLTKKKEVELLKTHNQEYVYKQLMSPLVNYVLPSIEPVKQLLSKTKPITINGFTFQTLKSSDLTYNGPDNDAIYIYDGKSYREGIMVRELQPEELAKPHTINAKLIQFFAMHKPYSEYRPIQYATVWNDATPAIYMEVERSTSKMYIQSLYDDKYLYTHFIMADLDYKVPSKDLRDVVQYVDNANDKDKYSKSLAGMSAVPKGVFDMTLFPKKQ</sequence>
<evidence type="ECO:0000256" key="1">
    <source>
        <dbReference type="SAM" id="SignalP"/>
    </source>
</evidence>
<evidence type="ECO:0000313" key="2">
    <source>
        <dbReference type="EMBL" id="UZG51677.1"/>
    </source>
</evidence>
<gene>
    <name evidence="2" type="ORF">OKW85_03525</name>
</gene>
<dbReference type="RefSeq" id="WP_265138797.1">
    <property type="nucleotide sequence ID" value="NZ_CP110418.1"/>
</dbReference>
<accession>A0AA47AIW9</accession>
<dbReference type="Proteomes" id="UP001164244">
    <property type="component" value="Chromosome"/>
</dbReference>
<reference evidence="2" key="1">
    <citation type="submission" date="2022-11" db="EMBL/GenBank/DDBJ databases">
        <title>Complete genome sequence of Veillonella rogosae KCOM 3468 isolated from human Subgingival dental plaque of Chronic peridontitis Lesion.</title>
        <authorList>
            <person name="Park S.-N."/>
            <person name="Lim Y.K."/>
            <person name="Kook J.-K."/>
        </authorList>
    </citation>
    <scope>NUCLEOTIDE SEQUENCE</scope>
    <source>
        <strain evidence="2">KCOM 3468</strain>
    </source>
</reference>
<dbReference type="KEGG" id="vrg:OKW85_03525"/>
<feature type="chain" id="PRO_5041245013" evidence="1">
    <location>
        <begin position="22"/>
        <end position="409"/>
    </location>
</feature>
<dbReference type="EMBL" id="CP110418">
    <property type="protein sequence ID" value="UZG51677.1"/>
    <property type="molecule type" value="Genomic_DNA"/>
</dbReference>
<feature type="signal peptide" evidence="1">
    <location>
        <begin position="1"/>
        <end position="21"/>
    </location>
</feature>
<organism evidence="2 3">
    <name type="scientific">Veillonella rogosae</name>
    <dbReference type="NCBI Taxonomy" id="423477"/>
    <lineage>
        <taxon>Bacteria</taxon>
        <taxon>Bacillati</taxon>
        <taxon>Bacillota</taxon>
        <taxon>Negativicutes</taxon>
        <taxon>Veillonellales</taxon>
        <taxon>Veillonellaceae</taxon>
        <taxon>Veillonella</taxon>
    </lineage>
</organism>